<sequence>MICRPVAHSKKKSSCSRNYCQRNESTAYITMYEDTLHSFNLRWCATKFNQTTLSSSLLTKAISMEVIPE</sequence>
<evidence type="ECO:0000313" key="1">
    <source>
        <dbReference type="EMBL" id="JAE29481.1"/>
    </source>
</evidence>
<reference evidence="1" key="2">
    <citation type="journal article" date="2015" name="Data Brief">
        <title>Shoot transcriptome of the giant reed, Arundo donax.</title>
        <authorList>
            <person name="Barrero R.A."/>
            <person name="Guerrero F.D."/>
            <person name="Moolhuijzen P."/>
            <person name="Goolsby J.A."/>
            <person name="Tidwell J."/>
            <person name="Bellgard S.E."/>
            <person name="Bellgard M.I."/>
        </authorList>
    </citation>
    <scope>NUCLEOTIDE SEQUENCE</scope>
    <source>
        <tissue evidence="1">Shoot tissue taken approximately 20 cm above the soil surface</tissue>
    </source>
</reference>
<accession>A0A0A9H3R0</accession>
<protein>
    <submittedName>
        <fullName evidence="1">Uncharacterized protein</fullName>
    </submittedName>
</protein>
<proteinExistence type="predicted"/>
<reference evidence="1" key="1">
    <citation type="submission" date="2014-09" db="EMBL/GenBank/DDBJ databases">
        <authorList>
            <person name="Magalhaes I.L.F."/>
            <person name="Oliveira U."/>
            <person name="Santos F.R."/>
            <person name="Vidigal T.H.D.A."/>
            <person name="Brescovit A.D."/>
            <person name="Santos A.J."/>
        </authorList>
    </citation>
    <scope>NUCLEOTIDE SEQUENCE</scope>
    <source>
        <tissue evidence="1">Shoot tissue taken approximately 20 cm above the soil surface</tissue>
    </source>
</reference>
<dbReference type="EMBL" id="GBRH01168415">
    <property type="protein sequence ID" value="JAE29481.1"/>
    <property type="molecule type" value="Transcribed_RNA"/>
</dbReference>
<name>A0A0A9H3R0_ARUDO</name>
<organism evidence="1">
    <name type="scientific">Arundo donax</name>
    <name type="common">Giant reed</name>
    <name type="synonym">Donax arundinaceus</name>
    <dbReference type="NCBI Taxonomy" id="35708"/>
    <lineage>
        <taxon>Eukaryota</taxon>
        <taxon>Viridiplantae</taxon>
        <taxon>Streptophyta</taxon>
        <taxon>Embryophyta</taxon>
        <taxon>Tracheophyta</taxon>
        <taxon>Spermatophyta</taxon>
        <taxon>Magnoliopsida</taxon>
        <taxon>Liliopsida</taxon>
        <taxon>Poales</taxon>
        <taxon>Poaceae</taxon>
        <taxon>PACMAD clade</taxon>
        <taxon>Arundinoideae</taxon>
        <taxon>Arundineae</taxon>
        <taxon>Arundo</taxon>
    </lineage>
</organism>
<dbReference type="AlphaFoldDB" id="A0A0A9H3R0"/>